<proteinExistence type="predicted"/>
<dbReference type="AlphaFoldDB" id="A0A5N5Q753"/>
<reference evidence="2 3" key="1">
    <citation type="journal article" date="2019" name="Fungal Biol. Biotechnol.">
        <title>Draft genome sequence of fastidious pathogen Ceratobasidium theobromae, which causes vascular-streak dieback in Theobroma cacao.</title>
        <authorList>
            <person name="Ali S.S."/>
            <person name="Asman A."/>
            <person name="Shao J."/>
            <person name="Firmansyah A.P."/>
            <person name="Susilo A.W."/>
            <person name="Rosmana A."/>
            <person name="McMahon P."/>
            <person name="Junaid M."/>
            <person name="Guest D."/>
            <person name="Kheng T.Y."/>
            <person name="Meinhardt L.W."/>
            <person name="Bailey B.A."/>
        </authorList>
    </citation>
    <scope>NUCLEOTIDE SEQUENCE [LARGE SCALE GENOMIC DNA]</scope>
    <source>
        <strain evidence="2 3">CT2</strain>
    </source>
</reference>
<organism evidence="2 3">
    <name type="scientific">Ceratobasidium theobromae</name>
    <dbReference type="NCBI Taxonomy" id="1582974"/>
    <lineage>
        <taxon>Eukaryota</taxon>
        <taxon>Fungi</taxon>
        <taxon>Dikarya</taxon>
        <taxon>Basidiomycota</taxon>
        <taxon>Agaricomycotina</taxon>
        <taxon>Agaricomycetes</taxon>
        <taxon>Cantharellales</taxon>
        <taxon>Ceratobasidiaceae</taxon>
        <taxon>Ceratobasidium</taxon>
    </lineage>
</organism>
<evidence type="ECO:0000256" key="1">
    <source>
        <dbReference type="SAM" id="MobiDB-lite"/>
    </source>
</evidence>
<protein>
    <submittedName>
        <fullName evidence="2">Uncharacterized protein</fullName>
    </submittedName>
</protein>
<feature type="compositionally biased region" description="Polar residues" evidence="1">
    <location>
        <begin position="28"/>
        <end position="37"/>
    </location>
</feature>
<dbReference type="EMBL" id="SSOP01001006">
    <property type="protein sequence ID" value="KAB5587534.1"/>
    <property type="molecule type" value="Genomic_DNA"/>
</dbReference>
<feature type="region of interest" description="Disordered" evidence="1">
    <location>
        <begin position="1"/>
        <end position="37"/>
    </location>
</feature>
<comment type="caution">
    <text evidence="2">The sequence shown here is derived from an EMBL/GenBank/DDBJ whole genome shotgun (WGS) entry which is preliminary data.</text>
</comment>
<accession>A0A5N5Q753</accession>
<dbReference type="Proteomes" id="UP000383932">
    <property type="component" value="Unassembled WGS sequence"/>
</dbReference>
<name>A0A5N5Q753_9AGAM</name>
<keyword evidence="3" id="KW-1185">Reference proteome</keyword>
<evidence type="ECO:0000313" key="2">
    <source>
        <dbReference type="EMBL" id="KAB5587534.1"/>
    </source>
</evidence>
<sequence length="69" mass="7612">MVATRRSGVTKSIPTKSPSKRSSKRATVASNEESTLRAQLAEREQALASQEQRINELAGELNMVTPYFC</sequence>
<gene>
    <name evidence="2" type="ORF">CTheo_9028</name>
</gene>
<evidence type="ECO:0000313" key="3">
    <source>
        <dbReference type="Proteomes" id="UP000383932"/>
    </source>
</evidence>